<protein>
    <submittedName>
        <fullName evidence="1">Uncharacterized protein</fullName>
    </submittedName>
</protein>
<sequence length="228" mass="25598">MKRGIVLFIFIFSVSLGTTFCSLAFGEDEGTFWAGQHVPPNDTFFGPPARPWIRPFERPSIVCMGLAGFDGENVKCAGISAKVFYGRDGAPFNTQIVGRYGANVSIEEIDFSNVRLEIGYKEELGFFVRRIVQGPVLSIRGIVQEVDSDQGYLVINGLRVSFNERTRRNHFCNVDDLGDSALACYKGKIAVSLVQYVDGGYYALKIRFMPIHRPHHHPVPPYGRPRRF</sequence>
<organism evidence="1">
    <name type="scientific">Dissulfuribacter thermophilus</name>
    <dbReference type="NCBI Taxonomy" id="1156395"/>
    <lineage>
        <taxon>Bacteria</taxon>
        <taxon>Pseudomonadati</taxon>
        <taxon>Thermodesulfobacteriota</taxon>
        <taxon>Dissulfuribacteria</taxon>
        <taxon>Dissulfuribacterales</taxon>
        <taxon>Dissulfuribacteraceae</taxon>
        <taxon>Dissulfuribacter</taxon>
    </lineage>
</organism>
<name>A0A7V2SV59_9BACT</name>
<gene>
    <name evidence="1" type="ORF">ENJ63_01185</name>
</gene>
<proteinExistence type="predicted"/>
<comment type="caution">
    <text evidence="1">The sequence shown here is derived from an EMBL/GenBank/DDBJ whole genome shotgun (WGS) entry which is preliminary data.</text>
</comment>
<accession>A0A7V2SV59</accession>
<reference evidence="1" key="1">
    <citation type="journal article" date="2020" name="mSystems">
        <title>Genome- and Community-Level Interaction Insights into Carbon Utilization and Element Cycling Functions of Hydrothermarchaeota in Hydrothermal Sediment.</title>
        <authorList>
            <person name="Zhou Z."/>
            <person name="Liu Y."/>
            <person name="Xu W."/>
            <person name="Pan J."/>
            <person name="Luo Z.H."/>
            <person name="Li M."/>
        </authorList>
    </citation>
    <scope>NUCLEOTIDE SEQUENCE [LARGE SCALE GENOMIC DNA]</scope>
    <source>
        <strain evidence="1">HyVt-503</strain>
    </source>
</reference>
<dbReference type="AlphaFoldDB" id="A0A7V2SV59"/>
<dbReference type="EMBL" id="DRND01000099">
    <property type="protein sequence ID" value="HFC46475.1"/>
    <property type="molecule type" value="Genomic_DNA"/>
</dbReference>
<evidence type="ECO:0000313" key="1">
    <source>
        <dbReference type="EMBL" id="HFC46475.1"/>
    </source>
</evidence>
<dbReference type="Proteomes" id="UP000885797">
    <property type="component" value="Unassembled WGS sequence"/>
</dbReference>